<dbReference type="InterPro" id="IPR038765">
    <property type="entry name" value="Papain-like_cys_pep_sf"/>
</dbReference>
<dbReference type="EMBL" id="UINC01059940">
    <property type="protein sequence ID" value="SVB83908.1"/>
    <property type="molecule type" value="Genomic_DNA"/>
</dbReference>
<keyword evidence="1" id="KW-0645">Protease</keyword>
<keyword evidence="3" id="KW-0788">Thiol protease</keyword>
<evidence type="ECO:0000256" key="2">
    <source>
        <dbReference type="ARBA" id="ARBA00022801"/>
    </source>
</evidence>
<evidence type="ECO:0000313" key="4">
    <source>
        <dbReference type="EMBL" id="SVB83908.1"/>
    </source>
</evidence>
<dbReference type="GO" id="GO:0009636">
    <property type="term" value="P:response to toxic substance"/>
    <property type="evidence" value="ECO:0007669"/>
    <property type="project" value="TreeGrafter"/>
</dbReference>
<dbReference type="GO" id="GO:0043418">
    <property type="term" value="P:homocysteine catabolic process"/>
    <property type="evidence" value="ECO:0007669"/>
    <property type="project" value="TreeGrafter"/>
</dbReference>
<dbReference type="InterPro" id="IPR000169">
    <property type="entry name" value="Pept_cys_AS"/>
</dbReference>
<dbReference type="PANTHER" id="PTHR10363">
    <property type="entry name" value="BLEOMYCIN HYDROLASE"/>
    <property type="match status" value="1"/>
</dbReference>
<dbReference type="GO" id="GO:0006508">
    <property type="term" value="P:proteolysis"/>
    <property type="evidence" value="ECO:0007669"/>
    <property type="project" value="UniProtKB-KW"/>
</dbReference>
<dbReference type="InterPro" id="IPR004134">
    <property type="entry name" value="Peptidase_C1B"/>
</dbReference>
<dbReference type="PROSITE" id="PS00139">
    <property type="entry name" value="THIOL_PROTEASE_CYS"/>
    <property type="match status" value="1"/>
</dbReference>
<dbReference type="GO" id="GO:0005737">
    <property type="term" value="C:cytoplasm"/>
    <property type="evidence" value="ECO:0007669"/>
    <property type="project" value="TreeGrafter"/>
</dbReference>
<sequence>MSKKILKKTLNGFRKNTLANPQVRLARNASIRNEVIELTMDWESFRKIDHSFSDIVSGEMPATNQKSSGRCWGFAGLNLFRIYLGRKHNLKDFQFSQSFFMFWDKLEKSNYFLESILKTTDLHWSSRLVMHLLDNPIQDGGQWDMWVNLINKYGVVPQSEMPESYSSSKSMRMNRMITRKLREFAKQLRESSQNSSSDSQMQSMKTDMLEEIYQMLTIHLGTPPNSFDWQIRDKKQSFSRFEKLTPQSFYNDHVGLNLDEYICLINCPMSDKEYNKVYTVEMLGNVVEGHSIRYLNVESNVMKQSAINSLKNGDPVWFGCDVSKHFHRDLGVMDISLFDFDSFY</sequence>
<protein>
    <recommendedName>
        <fullName evidence="5">Aminopeptidase</fullName>
    </recommendedName>
</protein>
<dbReference type="GO" id="GO:0070005">
    <property type="term" value="F:cysteine-type aminopeptidase activity"/>
    <property type="evidence" value="ECO:0007669"/>
    <property type="project" value="InterPro"/>
</dbReference>
<dbReference type="Gene3D" id="3.90.70.10">
    <property type="entry name" value="Cysteine proteinases"/>
    <property type="match status" value="1"/>
</dbReference>
<keyword evidence="2" id="KW-0378">Hydrolase</keyword>
<proteinExistence type="predicted"/>
<gene>
    <name evidence="4" type="ORF">METZ01_LOCUS236762</name>
</gene>
<evidence type="ECO:0000256" key="3">
    <source>
        <dbReference type="ARBA" id="ARBA00022807"/>
    </source>
</evidence>
<organism evidence="4">
    <name type="scientific">marine metagenome</name>
    <dbReference type="NCBI Taxonomy" id="408172"/>
    <lineage>
        <taxon>unclassified sequences</taxon>
        <taxon>metagenomes</taxon>
        <taxon>ecological metagenomes</taxon>
    </lineage>
</organism>
<evidence type="ECO:0008006" key="5">
    <source>
        <dbReference type="Google" id="ProtNLM"/>
    </source>
</evidence>
<accession>A0A382H9C3</accession>
<dbReference type="Pfam" id="PF03051">
    <property type="entry name" value="Peptidase_C1_2"/>
    <property type="match status" value="1"/>
</dbReference>
<evidence type="ECO:0000256" key="1">
    <source>
        <dbReference type="ARBA" id="ARBA00022670"/>
    </source>
</evidence>
<dbReference type="SUPFAM" id="SSF54001">
    <property type="entry name" value="Cysteine proteinases"/>
    <property type="match status" value="1"/>
</dbReference>
<reference evidence="4" key="1">
    <citation type="submission" date="2018-05" db="EMBL/GenBank/DDBJ databases">
        <authorList>
            <person name="Lanie J.A."/>
            <person name="Ng W.-L."/>
            <person name="Kazmierczak K.M."/>
            <person name="Andrzejewski T.M."/>
            <person name="Davidsen T.M."/>
            <person name="Wayne K.J."/>
            <person name="Tettelin H."/>
            <person name="Glass J.I."/>
            <person name="Rusch D."/>
            <person name="Podicherti R."/>
            <person name="Tsui H.-C.T."/>
            <person name="Winkler M.E."/>
        </authorList>
    </citation>
    <scope>NUCLEOTIDE SEQUENCE</scope>
</reference>
<dbReference type="PANTHER" id="PTHR10363:SF2">
    <property type="entry name" value="BLEOMYCIN HYDROLASE"/>
    <property type="match status" value="1"/>
</dbReference>
<dbReference type="AlphaFoldDB" id="A0A382H9C3"/>
<name>A0A382H9C3_9ZZZZ</name>
<feature type="non-terminal residue" evidence="4">
    <location>
        <position position="344"/>
    </location>
</feature>